<gene>
    <name evidence="1" type="ORF">COU11_03820</name>
</gene>
<name>A0A2H0ULZ9_9BACT</name>
<evidence type="ECO:0000313" key="2">
    <source>
        <dbReference type="Proteomes" id="UP000229526"/>
    </source>
</evidence>
<evidence type="ECO:0000313" key="1">
    <source>
        <dbReference type="EMBL" id="PIR86805.1"/>
    </source>
</evidence>
<dbReference type="EMBL" id="PFBD01000025">
    <property type="protein sequence ID" value="PIR86805.1"/>
    <property type="molecule type" value="Genomic_DNA"/>
</dbReference>
<protein>
    <submittedName>
        <fullName evidence="1">Uncharacterized protein</fullName>
    </submittedName>
</protein>
<proteinExistence type="predicted"/>
<reference evidence="2" key="1">
    <citation type="submission" date="2017-09" db="EMBL/GenBank/DDBJ databases">
        <title>Depth-based differentiation of microbial function through sediment-hosted aquifers and enrichment of novel symbionts in the deep terrestrial subsurface.</title>
        <authorList>
            <person name="Probst A.J."/>
            <person name="Ladd B."/>
            <person name="Jarett J.K."/>
            <person name="Geller-Mcgrath D.E."/>
            <person name="Sieber C.M.K."/>
            <person name="Emerson J.B."/>
            <person name="Anantharaman K."/>
            <person name="Thomas B.C."/>
            <person name="Malmstrom R."/>
            <person name="Stieglmeier M."/>
            <person name="Klingl A."/>
            <person name="Woyke T."/>
            <person name="Ryan C.M."/>
            <person name="Banfield J.F."/>
        </authorList>
    </citation>
    <scope>NUCLEOTIDE SEQUENCE [LARGE SCALE GENOMIC DNA]</scope>
</reference>
<dbReference type="Proteomes" id="UP000229526">
    <property type="component" value="Unassembled WGS sequence"/>
</dbReference>
<organism evidence="1 2">
    <name type="scientific">Candidatus Harrisonbacteria bacterium CG10_big_fil_rev_8_21_14_0_10_49_15</name>
    <dbReference type="NCBI Taxonomy" id="1974587"/>
    <lineage>
        <taxon>Bacteria</taxon>
        <taxon>Candidatus Harrisoniibacteriota</taxon>
    </lineage>
</organism>
<comment type="caution">
    <text evidence="1">The sequence shown here is derived from an EMBL/GenBank/DDBJ whole genome shotgun (WGS) entry which is preliminary data.</text>
</comment>
<dbReference type="AlphaFoldDB" id="A0A2H0ULZ9"/>
<sequence>MKKTLATLGGAALIILIAILALRNPLVDNKSPENELADYWQNQLITLGIADIGQPIEGFDDQLLIMAFPGLLPMDFDSVAAREGHYEFTASESIFVRGQQMPISSAERMITDAGFATLLANVSERLNIDPQTEADIDALINKLNTAERITAKIDQGVSTLGVKVTPLAIIEDSRCPIDAQCIQAGTVRVRAQLQSGLGAADQIFKLNQAITTEAEIVTLIQVTPQPASTVTITPGEYEFVFQIQYRPEAI</sequence>
<accession>A0A2H0ULZ9</accession>